<dbReference type="EMBL" id="JANPWB010000011">
    <property type="protein sequence ID" value="KAJ1126540.1"/>
    <property type="molecule type" value="Genomic_DNA"/>
</dbReference>
<evidence type="ECO:0000259" key="2">
    <source>
        <dbReference type="Pfam" id="PF11560"/>
    </source>
</evidence>
<evidence type="ECO:0000313" key="4">
    <source>
        <dbReference type="Proteomes" id="UP001066276"/>
    </source>
</evidence>
<protein>
    <recommendedName>
        <fullName evidence="2">Lamina-associated polypeptide 2 alpha C-terminal domain-containing protein</fullName>
    </recommendedName>
</protein>
<keyword evidence="1" id="KW-1133">Transmembrane helix</keyword>
<dbReference type="Proteomes" id="UP001066276">
    <property type="component" value="Chromosome 7"/>
</dbReference>
<evidence type="ECO:0000256" key="1">
    <source>
        <dbReference type="SAM" id="Phobius"/>
    </source>
</evidence>
<comment type="caution">
    <text evidence="3">The sequence shown here is derived from an EMBL/GenBank/DDBJ whole genome shotgun (WGS) entry which is preliminary data.</text>
</comment>
<keyword evidence="1" id="KW-0472">Membrane</keyword>
<dbReference type="AlphaFoldDB" id="A0AAV7PEI7"/>
<keyword evidence="1" id="KW-0812">Transmembrane</keyword>
<dbReference type="InterPro" id="IPR021623">
    <property type="entry name" value="LAP2alpha_C"/>
</dbReference>
<feature type="transmembrane region" description="Helical" evidence="1">
    <location>
        <begin position="52"/>
        <end position="74"/>
    </location>
</feature>
<proteinExistence type="predicted"/>
<name>A0AAV7PEI7_PLEWA</name>
<keyword evidence="4" id="KW-1185">Reference proteome</keyword>
<feature type="domain" description="Lamina-associated polypeptide 2 alpha C-terminal" evidence="2">
    <location>
        <begin position="34"/>
        <end position="160"/>
    </location>
</feature>
<feature type="transmembrane region" description="Helical" evidence="1">
    <location>
        <begin position="112"/>
        <end position="131"/>
    </location>
</feature>
<sequence>MQGAPSEMLKDLPDSIPIDSFVARLVGHTFLAEDAIIRDSVDKKVDVARKKLYLGAHLALQAGIYGTYVVQSLIPDMKSLYRALDESSDCPGVLEHIEHQVEFLSDVSFDGVRTSVLLVGACVGTWCSLVLQDWMTDLAQRSSALRTPFQESVLFGSELEEELHRLFKAKKHSSSLRSLLGDYQPSKCKSPLQVFQAAVCSLPGAGFCWTGP</sequence>
<dbReference type="Gene3D" id="1.10.287.3160">
    <property type="match status" value="1"/>
</dbReference>
<gene>
    <name evidence="3" type="ORF">NDU88_004947</name>
</gene>
<accession>A0AAV7PEI7</accession>
<evidence type="ECO:0000313" key="3">
    <source>
        <dbReference type="EMBL" id="KAJ1126540.1"/>
    </source>
</evidence>
<organism evidence="3 4">
    <name type="scientific">Pleurodeles waltl</name>
    <name type="common">Iberian ribbed newt</name>
    <dbReference type="NCBI Taxonomy" id="8319"/>
    <lineage>
        <taxon>Eukaryota</taxon>
        <taxon>Metazoa</taxon>
        <taxon>Chordata</taxon>
        <taxon>Craniata</taxon>
        <taxon>Vertebrata</taxon>
        <taxon>Euteleostomi</taxon>
        <taxon>Amphibia</taxon>
        <taxon>Batrachia</taxon>
        <taxon>Caudata</taxon>
        <taxon>Salamandroidea</taxon>
        <taxon>Salamandridae</taxon>
        <taxon>Pleurodelinae</taxon>
        <taxon>Pleurodeles</taxon>
    </lineage>
</organism>
<reference evidence="3" key="1">
    <citation type="journal article" date="2022" name="bioRxiv">
        <title>Sequencing and chromosome-scale assembly of the giantPleurodeles waltlgenome.</title>
        <authorList>
            <person name="Brown T."/>
            <person name="Elewa A."/>
            <person name="Iarovenko S."/>
            <person name="Subramanian E."/>
            <person name="Araus A.J."/>
            <person name="Petzold A."/>
            <person name="Susuki M."/>
            <person name="Suzuki K.-i.T."/>
            <person name="Hayashi T."/>
            <person name="Toyoda A."/>
            <person name="Oliveira C."/>
            <person name="Osipova E."/>
            <person name="Leigh N.D."/>
            <person name="Simon A."/>
            <person name="Yun M.H."/>
        </authorList>
    </citation>
    <scope>NUCLEOTIDE SEQUENCE</scope>
    <source>
        <strain evidence="3">20211129_DDA</strain>
        <tissue evidence="3">Liver</tissue>
    </source>
</reference>
<dbReference type="Pfam" id="PF11560">
    <property type="entry name" value="LAP2alpha"/>
    <property type="match status" value="1"/>
</dbReference>